<sequence>MSSYEGSCILHKIPLNDNLIDDRYMTSPSEFRIIRFRILSRHNPGHISCQRKGDTTVRRFLSKATRALIITSIFAVSNATGTNLTGSTENALDTPQNPTTSQWQTLKFEGSKLFISLSSELHRELLSSAQAREELLDTTPRPGLPPTDEQVIKLNLKTSVMGSHTDFTLWQNPDLRALQRTALYGGLKDWYRTYRFGPEAAYSLKVKPEKNEKGRPWQEWSKKQENFYDIAPAEQALSISETEAIFELIAQGRLSSSAAAQTLYVYDRDGILSVQLNVVGSEKIKVDYTRTSDSGNEHIEGSTNAFKVEIVARPFDTERQSADFNFMGYKDNIFIYIDGDRNLPLRIKGKADYVGEVQIDLSGVHY</sequence>
<evidence type="ECO:0008006" key="3">
    <source>
        <dbReference type="Google" id="ProtNLM"/>
    </source>
</evidence>
<evidence type="ECO:0000313" key="2">
    <source>
        <dbReference type="Proteomes" id="UP000196027"/>
    </source>
</evidence>
<dbReference type="EMBL" id="CP021425">
    <property type="protein sequence ID" value="ARU55131.1"/>
    <property type="molecule type" value="Genomic_DNA"/>
</dbReference>
<gene>
    <name evidence="1" type="ORF">OLMES_1045</name>
</gene>
<name>A0A1Y0I3Z4_9GAMM</name>
<proteinExistence type="predicted"/>
<dbReference type="KEGG" id="ome:OLMES_1045"/>
<dbReference type="Proteomes" id="UP000196027">
    <property type="component" value="Chromosome"/>
</dbReference>
<organism evidence="1 2">
    <name type="scientific">Oleiphilus messinensis</name>
    <dbReference type="NCBI Taxonomy" id="141451"/>
    <lineage>
        <taxon>Bacteria</taxon>
        <taxon>Pseudomonadati</taxon>
        <taxon>Pseudomonadota</taxon>
        <taxon>Gammaproteobacteria</taxon>
        <taxon>Oceanospirillales</taxon>
        <taxon>Oleiphilaceae</taxon>
        <taxon>Oleiphilus</taxon>
    </lineage>
</organism>
<accession>A0A1Y0I3Z4</accession>
<evidence type="ECO:0000313" key="1">
    <source>
        <dbReference type="EMBL" id="ARU55131.1"/>
    </source>
</evidence>
<keyword evidence="2" id="KW-1185">Reference proteome</keyword>
<reference evidence="1 2" key="1">
    <citation type="submission" date="2017-05" db="EMBL/GenBank/DDBJ databases">
        <title>Genomic insights into alkan degradation activity of Oleiphilus messinensis.</title>
        <authorList>
            <person name="Kozyavkin S.A."/>
            <person name="Slesarev A.I."/>
            <person name="Golyshin P.N."/>
            <person name="Korzhenkov A."/>
            <person name="Golyshina O.N."/>
            <person name="Toshchakov S.V."/>
        </authorList>
    </citation>
    <scope>NUCLEOTIDE SEQUENCE [LARGE SCALE GENOMIC DNA]</scope>
    <source>
        <strain evidence="1 2">ME102</strain>
    </source>
</reference>
<dbReference type="AlphaFoldDB" id="A0A1Y0I3Z4"/>
<protein>
    <recommendedName>
        <fullName evidence="3">DUF3108 domain-containing protein</fullName>
    </recommendedName>
</protein>